<reference evidence="7" key="1">
    <citation type="submission" date="2020-07" db="EMBL/GenBank/DDBJ databases">
        <authorList>
            <person name="Lin J."/>
        </authorList>
    </citation>
    <scope>NUCLEOTIDE SEQUENCE</scope>
</reference>
<dbReference type="GO" id="GO:0042546">
    <property type="term" value="P:cell wall biogenesis"/>
    <property type="evidence" value="ECO:0007669"/>
    <property type="project" value="InterPro"/>
</dbReference>
<evidence type="ECO:0000256" key="2">
    <source>
        <dbReference type="ARBA" id="ARBA00022676"/>
    </source>
</evidence>
<dbReference type="EMBL" id="LR862146">
    <property type="protein sequence ID" value="CAD1827009.1"/>
    <property type="molecule type" value="Genomic_DNA"/>
</dbReference>
<dbReference type="Pfam" id="PF03254">
    <property type="entry name" value="XG_FTase"/>
    <property type="match status" value="3"/>
</dbReference>
<evidence type="ECO:0000256" key="6">
    <source>
        <dbReference type="RuleBase" id="RU367004"/>
    </source>
</evidence>
<proteinExistence type="inferred from homology"/>
<sequence>MLSIASVFLYALLNNKVLLIHETDDLVDIFCEPFPGTSWVIPKDFPIKDLQNFHRGNQQSYGEMLGKHSISNNATIPMESLPPFVYAHLRYDYTHLDRLFYCSDDQSVLRKSTKMNSAGCFRTERPFSTTWTVPFPPEQYGVGNDHQISRIISSQGQGESGGSNSNLFVGAIPSDGLFDQIIRLLREDEEDVLRALDRDGETVGVYQPTHEGQQQTEKQSHNQKALAEIWLLSFSDVLITTAASTFGYVSSDLAGVKPWVLSAPENRKAPTSLATGLCRAGTNDPPARYDSSARKARAVSCSEPAEPPCSQSPTNLDCEVKRVIDAATLAPYVRHSEDVSLEGTNNALLLVHDKGAGEASFATVAEPNDKLLGGLLSPNFDVQSCLSRYQSILYRNPSRHILSSYLISKLRKYESLHKKMRSGNSAFPKIPRTAETQP</sequence>
<evidence type="ECO:0000256" key="3">
    <source>
        <dbReference type="ARBA" id="ARBA00022679"/>
    </source>
</evidence>
<keyword evidence="6" id="KW-0333">Golgi apparatus</keyword>
<dbReference type="AlphaFoldDB" id="A0A6V7P879"/>
<keyword evidence="4" id="KW-0325">Glycoprotein</keyword>
<comment type="similarity">
    <text evidence="1 6">Belongs to the glycosyltransferase 37 family.</text>
</comment>
<keyword evidence="2 6" id="KW-0328">Glycosyltransferase</keyword>
<evidence type="ECO:0000256" key="1">
    <source>
        <dbReference type="ARBA" id="ARBA00010481"/>
    </source>
</evidence>
<dbReference type="GO" id="GO:0009969">
    <property type="term" value="P:xyloglucan biosynthetic process"/>
    <property type="evidence" value="ECO:0007669"/>
    <property type="project" value="TreeGrafter"/>
</dbReference>
<dbReference type="PANTHER" id="PTHR31889:SF2">
    <property type="entry name" value="FUCOSYLTRANSFERASE 3"/>
    <property type="match status" value="1"/>
</dbReference>
<comment type="function">
    <text evidence="6">May be involved in cell wall biosynthesis.</text>
</comment>
<keyword evidence="3 6" id="KW-0808">Transferase</keyword>
<evidence type="ECO:0000256" key="4">
    <source>
        <dbReference type="ARBA" id="ARBA00023180"/>
    </source>
</evidence>
<gene>
    <name evidence="7" type="ORF">CB5_LOCUS10220</name>
</gene>
<keyword evidence="5 6" id="KW-0961">Cell wall biogenesis/degradation</keyword>
<dbReference type="GO" id="GO:0071555">
    <property type="term" value="P:cell wall organization"/>
    <property type="evidence" value="ECO:0007669"/>
    <property type="project" value="UniProtKB-UniRule"/>
</dbReference>
<name>A0A6V7P879_ANACO</name>
<dbReference type="EC" id="2.4.1.-" evidence="6"/>
<evidence type="ECO:0000313" key="7">
    <source>
        <dbReference type="EMBL" id="CAD1827009.1"/>
    </source>
</evidence>
<dbReference type="GO" id="GO:0032580">
    <property type="term" value="C:Golgi cisterna membrane"/>
    <property type="evidence" value="ECO:0007669"/>
    <property type="project" value="UniProtKB-SubCell"/>
</dbReference>
<dbReference type="GO" id="GO:0008107">
    <property type="term" value="F:galactoside 2-alpha-L-fucosyltransferase activity"/>
    <property type="evidence" value="ECO:0007669"/>
    <property type="project" value="InterPro"/>
</dbReference>
<dbReference type="InterPro" id="IPR004938">
    <property type="entry name" value="XG_FTase"/>
</dbReference>
<protein>
    <recommendedName>
        <fullName evidence="6">Fucosyltransferase</fullName>
        <ecNumber evidence="6">2.4.1.-</ecNumber>
    </recommendedName>
</protein>
<comment type="subcellular location">
    <subcellularLocation>
        <location evidence="6">Golgi apparatus</location>
        <location evidence="6">Golgi stack membrane</location>
        <topology evidence="6">Single-pass type II membrane protein</topology>
    </subcellularLocation>
</comment>
<dbReference type="PANTHER" id="PTHR31889">
    <property type="entry name" value="FUCOSYLTRANSFERASE 2-RELATED"/>
    <property type="match status" value="1"/>
</dbReference>
<accession>A0A6V7P879</accession>
<evidence type="ECO:0000256" key="5">
    <source>
        <dbReference type="ARBA" id="ARBA00023316"/>
    </source>
</evidence>
<organism evidence="7">
    <name type="scientific">Ananas comosus var. bracteatus</name>
    <name type="common">red pineapple</name>
    <dbReference type="NCBI Taxonomy" id="296719"/>
    <lineage>
        <taxon>Eukaryota</taxon>
        <taxon>Viridiplantae</taxon>
        <taxon>Streptophyta</taxon>
        <taxon>Embryophyta</taxon>
        <taxon>Tracheophyta</taxon>
        <taxon>Spermatophyta</taxon>
        <taxon>Magnoliopsida</taxon>
        <taxon>Liliopsida</taxon>
        <taxon>Poales</taxon>
        <taxon>Bromeliaceae</taxon>
        <taxon>Bromelioideae</taxon>
        <taxon>Ananas</taxon>
    </lineage>
</organism>